<evidence type="ECO:0000313" key="5">
    <source>
        <dbReference type="Proteomes" id="UP000245771"/>
    </source>
</evidence>
<keyword evidence="2" id="KW-1133">Transmembrane helix</keyword>
<feature type="domain" description="Fatty acid desaturase" evidence="3">
    <location>
        <begin position="132"/>
        <end position="208"/>
    </location>
</feature>
<keyword evidence="5" id="KW-1185">Reference proteome</keyword>
<dbReference type="GO" id="GO:0006629">
    <property type="term" value="P:lipid metabolic process"/>
    <property type="evidence" value="ECO:0007669"/>
    <property type="project" value="InterPro"/>
</dbReference>
<dbReference type="RefSeq" id="XP_025357687.1">
    <property type="nucleotide sequence ID" value="XM_025500268.1"/>
</dbReference>
<dbReference type="EMBL" id="KZ819602">
    <property type="protein sequence ID" value="PWN37385.1"/>
    <property type="molecule type" value="Genomic_DNA"/>
</dbReference>
<dbReference type="CDD" id="cd03507">
    <property type="entry name" value="Delta12-FADS-like"/>
    <property type="match status" value="1"/>
</dbReference>
<dbReference type="Proteomes" id="UP000245771">
    <property type="component" value="Unassembled WGS sequence"/>
</dbReference>
<evidence type="ECO:0000259" key="3">
    <source>
        <dbReference type="Pfam" id="PF00487"/>
    </source>
</evidence>
<dbReference type="GeneID" id="37022049"/>
<keyword evidence="2" id="KW-0812">Transmembrane</keyword>
<dbReference type="Pfam" id="PF00487">
    <property type="entry name" value="FA_desaturase"/>
    <property type="match status" value="2"/>
</dbReference>
<name>A0A316VPD8_9BASI</name>
<feature type="transmembrane region" description="Helical" evidence="2">
    <location>
        <begin position="133"/>
        <end position="151"/>
    </location>
</feature>
<dbReference type="InterPro" id="IPR012171">
    <property type="entry name" value="Fatty_acid_desaturase"/>
</dbReference>
<feature type="domain" description="Fatty acid desaturase" evidence="3">
    <location>
        <begin position="301"/>
        <end position="443"/>
    </location>
</feature>
<feature type="region of interest" description="Disordered" evidence="1">
    <location>
        <begin position="215"/>
        <end position="237"/>
    </location>
</feature>
<gene>
    <name evidence="4" type="ORF">FA14DRAFT_170238</name>
</gene>
<dbReference type="AlphaFoldDB" id="A0A316VPD8"/>
<feature type="compositionally biased region" description="Basic and acidic residues" evidence="1">
    <location>
        <begin position="26"/>
        <end position="37"/>
    </location>
</feature>
<dbReference type="GO" id="GO:0016491">
    <property type="term" value="F:oxidoreductase activity"/>
    <property type="evidence" value="ECO:0007669"/>
    <property type="project" value="InterPro"/>
</dbReference>
<feature type="compositionally biased region" description="Polar residues" evidence="1">
    <location>
        <begin position="1"/>
        <end position="20"/>
    </location>
</feature>
<dbReference type="STRING" id="1280837.A0A316VPD8"/>
<organism evidence="4 5">
    <name type="scientific">Meira miltonrushii</name>
    <dbReference type="NCBI Taxonomy" id="1280837"/>
    <lineage>
        <taxon>Eukaryota</taxon>
        <taxon>Fungi</taxon>
        <taxon>Dikarya</taxon>
        <taxon>Basidiomycota</taxon>
        <taxon>Ustilaginomycotina</taxon>
        <taxon>Exobasidiomycetes</taxon>
        <taxon>Exobasidiales</taxon>
        <taxon>Brachybasidiaceae</taxon>
        <taxon>Meira</taxon>
    </lineage>
</organism>
<dbReference type="PANTHER" id="PTHR32100">
    <property type="entry name" value="OMEGA-6 FATTY ACID DESATURASE, CHLOROPLASTIC"/>
    <property type="match status" value="1"/>
</dbReference>
<keyword evidence="2" id="KW-0472">Membrane</keyword>
<dbReference type="InterPro" id="IPR005804">
    <property type="entry name" value="FA_desaturase_dom"/>
</dbReference>
<dbReference type="OrthoDB" id="1461976at2759"/>
<reference evidence="4 5" key="1">
    <citation type="journal article" date="2018" name="Mol. Biol. Evol.">
        <title>Broad Genomic Sampling Reveals a Smut Pathogenic Ancestry of the Fungal Clade Ustilaginomycotina.</title>
        <authorList>
            <person name="Kijpornyongpan T."/>
            <person name="Mondo S.J."/>
            <person name="Barry K."/>
            <person name="Sandor L."/>
            <person name="Lee J."/>
            <person name="Lipzen A."/>
            <person name="Pangilinan J."/>
            <person name="LaButti K."/>
            <person name="Hainaut M."/>
            <person name="Henrissat B."/>
            <person name="Grigoriev I.V."/>
            <person name="Spatafora J.W."/>
            <person name="Aime M.C."/>
        </authorList>
    </citation>
    <scope>NUCLEOTIDE SEQUENCE [LARGE SCALE GENOMIC DNA]</scope>
    <source>
        <strain evidence="4 5">MCA 3882</strain>
    </source>
</reference>
<evidence type="ECO:0000256" key="1">
    <source>
        <dbReference type="SAM" id="MobiDB-lite"/>
    </source>
</evidence>
<dbReference type="InParanoid" id="A0A316VPD8"/>
<sequence>MSTTAANPALTTASQRQTGKSVAKQVEQKAGNEESQRYSHRQPKSYRKDDLKHFNVPELTIKDLLSSIPSHCFERSAIRSGSYVLADFIMIAALGYAASFIDPSLKAVNFDQSPLTPFISAAWQHSIARFSLWFAYTVVQGLVFTGVWVIAHECGHQAFSASKTINNTVGWVLHSALLVPYHSWRISHARHHAATGHMTRDEVFVPRTRQQKGLLPLRPAADGTSTPASDAEDDANVERQLSLQEQKAAADQQEETWGEWLQETLEDAPLYNFIFILVQQTMGWPLYLLLNSSGQLHYPKNTNHFDPNSIIFDARHRSQVLMSDLGIAITLTSLATWAHYAAGGWADVAKYYIVPYLWCNHWLVMITYLQHTDPVVPHYKPETWNFVRGALCTVDRKWLGPVGPFFLHGIAETHVLHHVSSKIPHYNAWEASEALKKRLGEHYQCSNENVFVSLWKSIRTCKFVDENDQVAFFRDANGVPSACVAPNSAYNSDSGVTLSE</sequence>
<protein>
    <recommendedName>
        <fullName evidence="3">Fatty acid desaturase domain-containing protein</fullName>
    </recommendedName>
</protein>
<accession>A0A316VPD8</accession>
<feature type="region of interest" description="Disordered" evidence="1">
    <location>
        <begin position="1"/>
        <end position="45"/>
    </location>
</feature>
<proteinExistence type="predicted"/>
<evidence type="ECO:0000256" key="2">
    <source>
        <dbReference type="SAM" id="Phobius"/>
    </source>
</evidence>
<evidence type="ECO:0000313" key="4">
    <source>
        <dbReference type="EMBL" id="PWN37385.1"/>
    </source>
</evidence>